<feature type="coiled-coil region" evidence="1">
    <location>
        <begin position="7"/>
        <end position="34"/>
    </location>
</feature>
<name>A0A3N1NIA0_9GAMM</name>
<reference evidence="3 4" key="1">
    <citation type="submission" date="2018-11" db="EMBL/GenBank/DDBJ databases">
        <title>Genomic Encyclopedia of Type Strains, Phase IV (KMG-IV): sequencing the most valuable type-strain genomes for metagenomic binning, comparative biology and taxonomic classification.</title>
        <authorList>
            <person name="Goeker M."/>
        </authorList>
    </citation>
    <scope>NUCLEOTIDE SEQUENCE [LARGE SCALE GENOMIC DNA]</scope>
    <source>
        <strain evidence="3 4">DSM 16974</strain>
    </source>
</reference>
<evidence type="ECO:0000313" key="3">
    <source>
        <dbReference type="EMBL" id="ROQ19524.1"/>
    </source>
</evidence>
<sequence length="108" mass="12378">MKINEVSANIDDKMLRLEQQLANLRAARQRVEGDAGAVAVIDRDIQVLLETRAKLERSRELVWQVHDIGEQTRQQHKRDRFYQKLGVALIALSGLALLGILLVYLAWF</sequence>
<gene>
    <name evidence="3" type="ORF">EDC38_0108</name>
</gene>
<keyword evidence="2" id="KW-0472">Membrane</keyword>
<keyword evidence="2" id="KW-1133">Transmembrane helix</keyword>
<keyword evidence="4" id="KW-1185">Reference proteome</keyword>
<evidence type="ECO:0000313" key="4">
    <source>
        <dbReference type="Proteomes" id="UP000273643"/>
    </source>
</evidence>
<protein>
    <submittedName>
        <fullName evidence="3">Uncharacterized protein</fullName>
    </submittedName>
</protein>
<evidence type="ECO:0000256" key="2">
    <source>
        <dbReference type="SAM" id="Phobius"/>
    </source>
</evidence>
<accession>A0A3N1NIA0</accession>
<dbReference type="EMBL" id="RJUK01000001">
    <property type="protein sequence ID" value="ROQ19524.1"/>
    <property type="molecule type" value="Genomic_DNA"/>
</dbReference>
<organism evidence="3 4">
    <name type="scientific">Marinimicrobium koreense</name>
    <dbReference type="NCBI Taxonomy" id="306545"/>
    <lineage>
        <taxon>Bacteria</taxon>
        <taxon>Pseudomonadati</taxon>
        <taxon>Pseudomonadota</taxon>
        <taxon>Gammaproteobacteria</taxon>
        <taxon>Cellvibrionales</taxon>
        <taxon>Cellvibrionaceae</taxon>
        <taxon>Marinimicrobium</taxon>
    </lineage>
</organism>
<keyword evidence="2" id="KW-0812">Transmembrane</keyword>
<dbReference type="OrthoDB" id="5706496at2"/>
<feature type="transmembrane region" description="Helical" evidence="2">
    <location>
        <begin position="85"/>
        <end position="107"/>
    </location>
</feature>
<keyword evidence="1" id="KW-0175">Coiled coil</keyword>
<dbReference type="AlphaFoldDB" id="A0A3N1NIA0"/>
<dbReference type="Proteomes" id="UP000273643">
    <property type="component" value="Unassembled WGS sequence"/>
</dbReference>
<dbReference type="RefSeq" id="WP_123636874.1">
    <property type="nucleotide sequence ID" value="NZ_JBHYFO010000003.1"/>
</dbReference>
<proteinExistence type="predicted"/>
<comment type="caution">
    <text evidence="3">The sequence shown here is derived from an EMBL/GenBank/DDBJ whole genome shotgun (WGS) entry which is preliminary data.</text>
</comment>
<evidence type="ECO:0000256" key="1">
    <source>
        <dbReference type="SAM" id="Coils"/>
    </source>
</evidence>